<reference evidence="1 2" key="1">
    <citation type="submission" date="2018-04" db="EMBL/GenBank/DDBJ databases">
        <title>Adhaeribacter sp. HMF7616 genome sequencing and assembly.</title>
        <authorList>
            <person name="Kang H."/>
            <person name="Kang J."/>
            <person name="Cha I."/>
            <person name="Kim H."/>
            <person name="Joh K."/>
        </authorList>
    </citation>
    <scope>NUCLEOTIDE SEQUENCE [LARGE SCALE GENOMIC DNA]</scope>
    <source>
        <strain evidence="1 2">HMF7616</strain>
    </source>
</reference>
<evidence type="ECO:0000313" key="1">
    <source>
        <dbReference type="EMBL" id="RDC64695.1"/>
    </source>
</evidence>
<protein>
    <submittedName>
        <fullName evidence="1">Uncharacterized protein</fullName>
    </submittedName>
</protein>
<dbReference type="InterPro" id="IPR021223">
    <property type="entry name" value="AbiGi"/>
</dbReference>
<organism evidence="1 2">
    <name type="scientific">Adhaeribacter pallidiroseus</name>
    <dbReference type="NCBI Taxonomy" id="2072847"/>
    <lineage>
        <taxon>Bacteria</taxon>
        <taxon>Pseudomonadati</taxon>
        <taxon>Bacteroidota</taxon>
        <taxon>Cytophagia</taxon>
        <taxon>Cytophagales</taxon>
        <taxon>Hymenobacteraceae</taxon>
        <taxon>Adhaeribacter</taxon>
    </lineage>
</organism>
<evidence type="ECO:0000313" key="2">
    <source>
        <dbReference type="Proteomes" id="UP000253919"/>
    </source>
</evidence>
<name>A0A369QM09_9BACT</name>
<dbReference type="Proteomes" id="UP000253919">
    <property type="component" value="Unassembled WGS sequence"/>
</dbReference>
<comment type="caution">
    <text evidence="1">The sequence shown here is derived from an EMBL/GenBank/DDBJ whole genome shotgun (WGS) entry which is preliminary data.</text>
</comment>
<sequence>MNVEEYSQPIKDLINVTSFVHTLFHFYKPISGTVIRNDLEEFVYFYDEREWRYCPDLSDEDNPGRSKYLPLLFEEQYMNQEIKNAENLRLQQINQLLFSENDIKYLILPSRSNLSEFLKKLENAQKETINTYQKLDILSLLPLIRFYDEIEEDQ</sequence>
<accession>A0A369QM09</accession>
<dbReference type="OrthoDB" id="680500at2"/>
<keyword evidence="2" id="KW-1185">Reference proteome</keyword>
<proteinExistence type="predicted"/>
<dbReference type="EMBL" id="QASA01000001">
    <property type="protein sequence ID" value="RDC64695.1"/>
    <property type="molecule type" value="Genomic_DNA"/>
</dbReference>
<dbReference type="RefSeq" id="WP_115373814.1">
    <property type="nucleotide sequence ID" value="NZ_QASA01000001.1"/>
</dbReference>
<dbReference type="AlphaFoldDB" id="A0A369QM09"/>
<dbReference type="Pfam" id="PF10899">
    <property type="entry name" value="AbiGi"/>
    <property type="match status" value="1"/>
</dbReference>
<gene>
    <name evidence="1" type="ORF">AHMF7616_03311</name>
</gene>